<dbReference type="EMBL" id="MU269032">
    <property type="protein sequence ID" value="KAH7903348.1"/>
    <property type="molecule type" value="Genomic_DNA"/>
</dbReference>
<name>A0ACB7ZRG4_9AGAM</name>
<comment type="caution">
    <text evidence="1">The sequence shown here is derived from an EMBL/GenBank/DDBJ whole genome shotgun (WGS) entry which is preliminary data.</text>
</comment>
<dbReference type="Proteomes" id="UP000790377">
    <property type="component" value="Unassembled WGS sequence"/>
</dbReference>
<proteinExistence type="predicted"/>
<reference evidence="1" key="1">
    <citation type="journal article" date="2021" name="New Phytol.">
        <title>Evolutionary innovations through gain and loss of genes in the ectomycorrhizal Boletales.</title>
        <authorList>
            <person name="Wu G."/>
            <person name="Miyauchi S."/>
            <person name="Morin E."/>
            <person name="Kuo A."/>
            <person name="Drula E."/>
            <person name="Varga T."/>
            <person name="Kohler A."/>
            <person name="Feng B."/>
            <person name="Cao Y."/>
            <person name="Lipzen A."/>
            <person name="Daum C."/>
            <person name="Hundley H."/>
            <person name="Pangilinan J."/>
            <person name="Johnson J."/>
            <person name="Barry K."/>
            <person name="LaButti K."/>
            <person name="Ng V."/>
            <person name="Ahrendt S."/>
            <person name="Min B."/>
            <person name="Choi I.G."/>
            <person name="Park H."/>
            <person name="Plett J.M."/>
            <person name="Magnuson J."/>
            <person name="Spatafora J.W."/>
            <person name="Nagy L.G."/>
            <person name="Henrissat B."/>
            <person name="Grigoriev I.V."/>
            <person name="Yang Z.L."/>
            <person name="Xu J."/>
            <person name="Martin F.M."/>
        </authorList>
    </citation>
    <scope>NUCLEOTIDE SEQUENCE</scope>
    <source>
        <strain evidence="1">ATCC 28755</strain>
    </source>
</reference>
<sequence>MFEDKGSRQVAIVGQEEKRAFTLVVGISAADDLLPFQAIYQGKSKCSTPSCNSPCYDEAVDLGFRLEYSNTDTYWSTFDLMCSYINNIAVPYWEVKKQQFAAPHDQECILQLDVWVVHRSVAFRTWLSTNWPWIKYRF</sequence>
<keyword evidence="2" id="KW-1185">Reference proteome</keyword>
<protein>
    <submittedName>
        <fullName evidence="1">Uncharacterized protein</fullName>
    </submittedName>
</protein>
<accession>A0ACB7ZRG4</accession>
<evidence type="ECO:0000313" key="2">
    <source>
        <dbReference type="Proteomes" id="UP000790377"/>
    </source>
</evidence>
<organism evidence="1 2">
    <name type="scientific">Hygrophoropsis aurantiaca</name>
    <dbReference type="NCBI Taxonomy" id="72124"/>
    <lineage>
        <taxon>Eukaryota</taxon>
        <taxon>Fungi</taxon>
        <taxon>Dikarya</taxon>
        <taxon>Basidiomycota</taxon>
        <taxon>Agaricomycotina</taxon>
        <taxon>Agaricomycetes</taxon>
        <taxon>Agaricomycetidae</taxon>
        <taxon>Boletales</taxon>
        <taxon>Coniophorineae</taxon>
        <taxon>Hygrophoropsidaceae</taxon>
        <taxon>Hygrophoropsis</taxon>
    </lineage>
</organism>
<gene>
    <name evidence="1" type="ORF">BJ138DRAFT_1194697</name>
</gene>
<feature type="non-terminal residue" evidence="1">
    <location>
        <position position="138"/>
    </location>
</feature>
<evidence type="ECO:0000313" key="1">
    <source>
        <dbReference type="EMBL" id="KAH7903348.1"/>
    </source>
</evidence>